<dbReference type="AlphaFoldDB" id="A0A418Q8M1"/>
<dbReference type="STRING" id="1451189.CFAL_06005"/>
<evidence type="ECO:0000313" key="10">
    <source>
        <dbReference type="Proteomes" id="UP000285278"/>
    </source>
</evidence>
<dbReference type="GO" id="GO:0005886">
    <property type="term" value="C:plasma membrane"/>
    <property type="evidence" value="ECO:0007669"/>
    <property type="project" value="UniProtKB-SubCell"/>
</dbReference>
<feature type="transmembrane region" description="Helical" evidence="8">
    <location>
        <begin position="177"/>
        <end position="199"/>
    </location>
</feature>
<keyword evidence="2" id="KW-1003">Cell membrane</keyword>
<feature type="transmembrane region" description="Helical" evidence="8">
    <location>
        <begin position="375"/>
        <end position="392"/>
    </location>
</feature>
<keyword evidence="6 8" id="KW-0472">Membrane</keyword>
<keyword evidence="3" id="KW-0808">Transferase</keyword>
<evidence type="ECO:0000313" key="9">
    <source>
        <dbReference type="EMBL" id="RIX35733.1"/>
    </source>
</evidence>
<keyword evidence="10" id="KW-1185">Reference proteome</keyword>
<evidence type="ECO:0000256" key="7">
    <source>
        <dbReference type="ARBA" id="ARBA00024033"/>
    </source>
</evidence>
<feature type="transmembrane region" description="Helical" evidence="8">
    <location>
        <begin position="267"/>
        <end position="285"/>
    </location>
</feature>
<dbReference type="InterPro" id="IPR018584">
    <property type="entry name" value="GT87"/>
</dbReference>
<dbReference type="EMBL" id="QXJK01000003">
    <property type="protein sequence ID" value="RIX35733.1"/>
    <property type="molecule type" value="Genomic_DNA"/>
</dbReference>
<feature type="transmembrane region" description="Helical" evidence="8">
    <location>
        <begin position="292"/>
        <end position="310"/>
    </location>
</feature>
<comment type="caution">
    <text evidence="9">The sequence shown here is derived from an EMBL/GenBank/DDBJ whole genome shotgun (WGS) entry which is preliminary data.</text>
</comment>
<proteinExistence type="inferred from homology"/>
<evidence type="ECO:0000256" key="6">
    <source>
        <dbReference type="ARBA" id="ARBA00023136"/>
    </source>
</evidence>
<keyword evidence="4 8" id="KW-0812">Transmembrane</keyword>
<accession>A0A418Q8M1</accession>
<sequence length="427" mass="47382">MTAAKTTYTTSSALDRTRISLLCAWIFWPLAIATFVHKVFLVPHNHHVTDDFTTVITALHRFRDGVPVYSEDYSTVDPHYLYSPGGTLLLSPLAWLPNADASRSVYIIANGIAVVLAIAILTKLFRFSLRSGVFPAAIFFTFATEAVQNTLLFSNINGLLLLAEVLFLWLLLTRRQILSGIVLGLAITVKPQFAPLLFLPFVKRQWVNVITGIVVLILFNLAALPLMVSPGDYISKLVPYLGEVRDYANSSISGVGVHFGFPDWSILLWRVLAAAFVIVAIVVLLRWKDRDELMWATTTAGVLLTGVFLVSSLGQMYYSMLLLPMFFTVVRSRSIMHNPVAWVGVYLCTSLDSWFSDRWEVYGRIAEYARGTVGWSLLVVTAATVAVVWAIMERREGSPALGDVSTYGLFGSKNTSRDSSHTLADSR</sequence>
<evidence type="ECO:0000256" key="8">
    <source>
        <dbReference type="SAM" id="Phobius"/>
    </source>
</evidence>
<keyword evidence="5 8" id="KW-1133">Transmembrane helix</keyword>
<name>A0A418Q8M1_9CORY</name>
<comment type="similarity">
    <text evidence="7">Belongs to the glycosyltransferase 87 family.</text>
</comment>
<dbReference type="GO" id="GO:0016758">
    <property type="term" value="F:hexosyltransferase activity"/>
    <property type="evidence" value="ECO:0007669"/>
    <property type="project" value="InterPro"/>
</dbReference>
<comment type="subcellular location">
    <subcellularLocation>
        <location evidence="1">Cell membrane</location>
        <topology evidence="1">Multi-pass membrane protein</topology>
    </subcellularLocation>
</comment>
<evidence type="ECO:0000256" key="3">
    <source>
        <dbReference type="ARBA" id="ARBA00022679"/>
    </source>
</evidence>
<dbReference type="RefSeq" id="WP_119664507.1">
    <property type="nucleotide sequence ID" value="NZ_QXJK01000003.1"/>
</dbReference>
<dbReference type="Pfam" id="PF09594">
    <property type="entry name" value="GT87"/>
    <property type="match status" value="1"/>
</dbReference>
<feature type="transmembrane region" description="Helical" evidence="8">
    <location>
        <begin position="339"/>
        <end position="355"/>
    </location>
</feature>
<dbReference type="OrthoDB" id="5175994at2"/>
<reference evidence="9 10" key="1">
    <citation type="submission" date="2018-09" db="EMBL/GenBank/DDBJ databases">
        <title>Optimization and identification of Corynebacterium falsenii FN1-14 from fish paste.</title>
        <authorList>
            <person name="Daroonpunt R."/>
            <person name="Tanasupawat S."/>
        </authorList>
    </citation>
    <scope>NUCLEOTIDE SEQUENCE [LARGE SCALE GENOMIC DNA]</scope>
    <source>
        <strain evidence="9 10">FN1-14</strain>
    </source>
</reference>
<organism evidence="9 10">
    <name type="scientific">Corynebacterium falsenii</name>
    <dbReference type="NCBI Taxonomy" id="108486"/>
    <lineage>
        <taxon>Bacteria</taxon>
        <taxon>Bacillati</taxon>
        <taxon>Actinomycetota</taxon>
        <taxon>Actinomycetes</taxon>
        <taxon>Mycobacteriales</taxon>
        <taxon>Corynebacteriaceae</taxon>
        <taxon>Corynebacterium</taxon>
    </lineage>
</organism>
<evidence type="ECO:0000256" key="5">
    <source>
        <dbReference type="ARBA" id="ARBA00022989"/>
    </source>
</evidence>
<evidence type="ECO:0000256" key="4">
    <source>
        <dbReference type="ARBA" id="ARBA00022692"/>
    </source>
</evidence>
<feature type="transmembrane region" description="Helical" evidence="8">
    <location>
        <begin position="104"/>
        <end position="121"/>
    </location>
</feature>
<feature type="transmembrane region" description="Helical" evidence="8">
    <location>
        <begin position="206"/>
        <end position="228"/>
    </location>
</feature>
<evidence type="ECO:0000256" key="1">
    <source>
        <dbReference type="ARBA" id="ARBA00004651"/>
    </source>
</evidence>
<dbReference type="Proteomes" id="UP000285278">
    <property type="component" value="Unassembled WGS sequence"/>
</dbReference>
<feature type="transmembrane region" description="Helical" evidence="8">
    <location>
        <begin position="151"/>
        <end position="171"/>
    </location>
</feature>
<protein>
    <submittedName>
        <fullName evidence="9">DUF2029 domain-containing protein</fullName>
    </submittedName>
</protein>
<evidence type="ECO:0000256" key="2">
    <source>
        <dbReference type="ARBA" id="ARBA00022475"/>
    </source>
</evidence>
<gene>
    <name evidence="9" type="ORF">D3M95_04355</name>
</gene>
<feature type="transmembrane region" description="Helical" evidence="8">
    <location>
        <begin position="21"/>
        <end position="40"/>
    </location>
</feature>